<dbReference type="EMBL" id="LT629776">
    <property type="protein sequence ID" value="SDS69741.1"/>
    <property type="molecule type" value="Genomic_DNA"/>
</dbReference>
<evidence type="ECO:0000256" key="3">
    <source>
        <dbReference type="ARBA" id="ARBA00022679"/>
    </source>
</evidence>
<dbReference type="InterPro" id="IPR031636">
    <property type="entry name" value="PknG_TPR"/>
</dbReference>
<evidence type="ECO:0000256" key="1">
    <source>
        <dbReference type="ARBA" id="ARBA00012513"/>
    </source>
</evidence>
<dbReference type="PANTHER" id="PTHR24363">
    <property type="entry name" value="SERINE/THREONINE PROTEIN KINASE"/>
    <property type="match status" value="1"/>
</dbReference>
<evidence type="ECO:0000313" key="11">
    <source>
        <dbReference type="EMBL" id="SDS69741.1"/>
    </source>
</evidence>
<comment type="catalytic activity">
    <reaction evidence="8">
        <text>L-seryl-[protein] + ATP = O-phospho-L-seryl-[protein] + ADP + H(+)</text>
        <dbReference type="Rhea" id="RHEA:17989"/>
        <dbReference type="Rhea" id="RHEA-COMP:9863"/>
        <dbReference type="Rhea" id="RHEA-COMP:11604"/>
        <dbReference type="ChEBI" id="CHEBI:15378"/>
        <dbReference type="ChEBI" id="CHEBI:29999"/>
        <dbReference type="ChEBI" id="CHEBI:30616"/>
        <dbReference type="ChEBI" id="CHEBI:83421"/>
        <dbReference type="ChEBI" id="CHEBI:456216"/>
        <dbReference type="EC" id="2.7.11.1"/>
    </reaction>
</comment>
<evidence type="ECO:0000256" key="9">
    <source>
        <dbReference type="SAM" id="MobiDB-lite"/>
    </source>
</evidence>
<accession>A0A1H1UBS6</accession>
<keyword evidence="3" id="KW-0808">Transferase</keyword>
<proteinExistence type="predicted"/>
<evidence type="ECO:0000256" key="7">
    <source>
        <dbReference type="ARBA" id="ARBA00047899"/>
    </source>
</evidence>
<evidence type="ECO:0000313" key="12">
    <source>
        <dbReference type="Proteomes" id="UP000185663"/>
    </source>
</evidence>
<feature type="domain" description="Protein kinase" evidence="10">
    <location>
        <begin position="154"/>
        <end position="430"/>
    </location>
</feature>
<comment type="catalytic activity">
    <reaction evidence="7">
        <text>L-threonyl-[protein] + ATP = O-phospho-L-threonyl-[protein] + ADP + H(+)</text>
        <dbReference type="Rhea" id="RHEA:46608"/>
        <dbReference type="Rhea" id="RHEA-COMP:11060"/>
        <dbReference type="Rhea" id="RHEA-COMP:11605"/>
        <dbReference type="ChEBI" id="CHEBI:15378"/>
        <dbReference type="ChEBI" id="CHEBI:30013"/>
        <dbReference type="ChEBI" id="CHEBI:30616"/>
        <dbReference type="ChEBI" id="CHEBI:61977"/>
        <dbReference type="ChEBI" id="CHEBI:456216"/>
        <dbReference type="EC" id="2.7.11.1"/>
    </reaction>
</comment>
<dbReference type="PANTHER" id="PTHR24363:SF0">
    <property type="entry name" value="SERINE_THREONINE KINASE LIKE DOMAIN CONTAINING 1"/>
    <property type="match status" value="1"/>
</dbReference>
<protein>
    <recommendedName>
        <fullName evidence="1">non-specific serine/threonine protein kinase</fullName>
        <ecNumber evidence="1">2.7.11.1</ecNumber>
    </recommendedName>
</protein>
<sequence>MSDERTHALLPPQGADATHQVSWVPDAREPDLASDPGPRSSSSSLAVAPVGSSRTRGSERSTGRRGTDSLRLRVERLGAGVTSVPPAPVTDPRRLIWDSPRVPEDRRHCGACGRPVGRAANGETGRERGFCPSCGAAFDFTPRLRPGDVLAGQYEVAGCLAHGGLGWVYLGRDLNVSGRWVVLKGLLNTGDAEAQAVAISERQFLAEVSHPSIVEIFNFVMHDEVGYTVMEYAGGSSLRDILDSRIRTSKQPIPVDQAIAYILDVLPAFSYLHDAGLLFCDFKPDNVIQQGDVVKLIDLGGVRRADDATSLIYGTVGYQAPEIAALGPSVASDIFTIGRTLLRMCTRIPDPTTTYSVHLPPVVLVPEFERYDSFYRLLQKACAAEPLDRFASVDELRSQLVGVLREVVATDAEKPEPRSTASVHFVVPIYDAPDRPLHAAELPYLQVDETDPSTAWLAGVESLDPAARLQVLASAPTESPEVHLHRARTDAEIGETTRARESTAAVLALDPWDWRALWIEGLTHLIDGDGSAACAAFNAVYGQVPGELAPKLALATACEMQGDLEVSERLYSICADTDANYTPVACFALARLYRERGDVDAALAALERVGSTRASYAQARIRRAHLLVGAGRGLPALHDALDGLDVLSLVPRERLELRAVVLDAALQEVRAHGEDASVDIGGVRATEADLRDALEATYRRTAAMSDSPARRSALVDRANAVRRWTWW</sequence>
<dbReference type="InterPro" id="IPR031634">
    <property type="entry name" value="PknG_rubred"/>
</dbReference>
<keyword evidence="5 11" id="KW-0418">Kinase</keyword>
<gene>
    <name evidence="11" type="ORF">SAMN04489860_2145</name>
</gene>
<feature type="compositionally biased region" description="Basic and acidic residues" evidence="9">
    <location>
        <begin position="56"/>
        <end position="71"/>
    </location>
</feature>
<dbReference type="CDD" id="cd14014">
    <property type="entry name" value="STKc_PknB_like"/>
    <property type="match status" value="1"/>
</dbReference>
<dbReference type="RefSeq" id="WP_083372487.1">
    <property type="nucleotide sequence ID" value="NZ_LT629776.1"/>
</dbReference>
<feature type="region of interest" description="Disordered" evidence="9">
    <location>
        <begin position="1"/>
        <end position="71"/>
    </location>
</feature>
<evidence type="ECO:0000256" key="8">
    <source>
        <dbReference type="ARBA" id="ARBA00048679"/>
    </source>
</evidence>
<organism evidence="11 12">
    <name type="scientific">Paraoerskovia marina</name>
    <dbReference type="NCBI Taxonomy" id="545619"/>
    <lineage>
        <taxon>Bacteria</taxon>
        <taxon>Bacillati</taxon>
        <taxon>Actinomycetota</taxon>
        <taxon>Actinomycetes</taxon>
        <taxon>Micrococcales</taxon>
        <taxon>Cellulomonadaceae</taxon>
        <taxon>Paraoerskovia</taxon>
    </lineage>
</organism>
<dbReference type="AlphaFoldDB" id="A0A1H1UBS6"/>
<dbReference type="GO" id="GO:0004674">
    <property type="term" value="F:protein serine/threonine kinase activity"/>
    <property type="evidence" value="ECO:0007669"/>
    <property type="project" value="UniProtKB-KW"/>
</dbReference>
<keyword evidence="2" id="KW-0723">Serine/threonine-protein kinase</keyword>
<dbReference type="FunFam" id="1.10.510.10:FF:000306">
    <property type="entry name" value="Serine/threonine protein kinase"/>
    <property type="match status" value="1"/>
</dbReference>
<dbReference type="Gene3D" id="1.10.510.10">
    <property type="entry name" value="Transferase(Phosphotransferase) domain 1"/>
    <property type="match status" value="1"/>
</dbReference>
<evidence type="ECO:0000256" key="4">
    <source>
        <dbReference type="ARBA" id="ARBA00022741"/>
    </source>
</evidence>
<evidence type="ECO:0000259" key="10">
    <source>
        <dbReference type="PROSITE" id="PS50011"/>
    </source>
</evidence>
<dbReference type="SUPFAM" id="SSF56112">
    <property type="entry name" value="Protein kinase-like (PK-like)"/>
    <property type="match status" value="1"/>
</dbReference>
<dbReference type="InterPro" id="IPR011990">
    <property type="entry name" value="TPR-like_helical_dom_sf"/>
</dbReference>
<dbReference type="Gene3D" id="3.30.200.20">
    <property type="entry name" value="Phosphorylase Kinase, domain 1"/>
    <property type="match status" value="1"/>
</dbReference>
<dbReference type="eggNOG" id="COG0515">
    <property type="taxonomic scope" value="Bacteria"/>
</dbReference>
<dbReference type="GO" id="GO:0005524">
    <property type="term" value="F:ATP binding"/>
    <property type="evidence" value="ECO:0007669"/>
    <property type="project" value="UniProtKB-KW"/>
</dbReference>
<dbReference type="InterPro" id="IPR000719">
    <property type="entry name" value="Prot_kinase_dom"/>
</dbReference>
<name>A0A1H1UBS6_9CELL</name>
<evidence type="ECO:0000256" key="6">
    <source>
        <dbReference type="ARBA" id="ARBA00022840"/>
    </source>
</evidence>
<dbReference type="OrthoDB" id="137117at2"/>
<dbReference type="Pfam" id="PF16919">
    <property type="entry name" value="PknG_rubred"/>
    <property type="match status" value="1"/>
</dbReference>
<dbReference type="Gene3D" id="1.25.40.10">
    <property type="entry name" value="Tetratricopeptide repeat domain"/>
    <property type="match status" value="1"/>
</dbReference>
<feature type="compositionally biased region" description="Low complexity" evidence="9">
    <location>
        <begin position="33"/>
        <end position="55"/>
    </location>
</feature>
<dbReference type="Proteomes" id="UP000185663">
    <property type="component" value="Chromosome I"/>
</dbReference>
<keyword evidence="6" id="KW-0067">ATP-binding</keyword>
<dbReference type="EC" id="2.7.11.1" evidence="1"/>
<dbReference type="InterPro" id="IPR011009">
    <property type="entry name" value="Kinase-like_dom_sf"/>
</dbReference>
<keyword evidence="4" id="KW-0547">Nucleotide-binding</keyword>
<dbReference type="Pfam" id="PF00069">
    <property type="entry name" value="Pkinase"/>
    <property type="match status" value="1"/>
</dbReference>
<dbReference type="PROSITE" id="PS50011">
    <property type="entry name" value="PROTEIN_KINASE_DOM"/>
    <property type="match status" value="1"/>
</dbReference>
<dbReference type="Pfam" id="PF16918">
    <property type="entry name" value="PknG_TPR"/>
    <property type="match status" value="1"/>
</dbReference>
<evidence type="ECO:0000256" key="5">
    <source>
        <dbReference type="ARBA" id="ARBA00022777"/>
    </source>
</evidence>
<dbReference type="SUPFAM" id="SSF48452">
    <property type="entry name" value="TPR-like"/>
    <property type="match status" value="1"/>
</dbReference>
<keyword evidence="12" id="KW-1185">Reference proteome</keyword>
<reference evidence="11 12" key="1">
    <citation type="submission" date="2016-10" db="EMBL/GenBank/DDBJ databases">
        <authorList>
            <person name="de Groot N.N."/>
        </authorList>
    </citation>
    <scope>NUCLEOTIDE SEQUENCE [LARGE SCALE GENOMIC DNA]</scope>
    <source>
        <strain evidence="11 12">DSM 22126</strain>
    </source>
</reference>
<evidence type="ECO:0000256" key="2">
    <source>
        <dbReference type="ARBA" id="ARBA00022527"/>
    </source>
</evidence>
<dbReference type="STRING" id="545619.SAMN04489860_2145"/>